<dbReference type="Gene3D" id="3.50.50.60">
    <property type="entry name" value="FAD/NAD(P)-binding domain"/>
    <property type="match status" value="1"/>
</dbReference>
<evidence type="ECO:0000259" key="1">
    <source>
        <dbReference type="Pfam" id="PF13454"/>
    </source>
</evidence>
<reference evidence="2" key="1">
    <citation type="submission" date="2020-02" db="EMBL/GenBank/DDBJ databases">
        <authorList>
            <person name="Meier V. D."/>
        </authorList>
    </citation>
    <scope>NUCLEOTIDE SEQUENCE</scope>
    <source>
        <strain evidence="2">AVDCRST_MAG41</strain>
    </source>
</reference>
<feature type="domain" description="FAD-dependent urate hydroxylase HpyO/Asp monooxygenase CreE-like FAD/NAD(P)-binding" evidence="1">
    <location>
        <begin position="13"/>
        <end position="199"/>
    </location>
</feature>
<dbReference type="Pfam" id="PF13454">
    <property type="entry name" value="NAD_binding_9"/>
    <property type="match status" value="1"/>
</dbReference>
<dbReference type="InterPro" id="IPR036188">
    <property type="entry name" value="FAD/NAD-bd_sf"/>
</dbReference>
<organism evidence="2">
    <name type="scientific">uncultured Mycobacteriales bacterium</name>
    <dbReference type="NCBI Taxonomy" id="581187"/>
    <lineage>
        <taxon>Bacteria</taxon>
        <taxon>Bacillati</taxon>
        <taxon>Actinomycetota</taxon>
        <taxon>Actinomycetes</taxon>
        <taxon>Mycobacteriales</taxon>
        <taxon>environmental samples</taxon>
    </lineage>
</organism>
<gene>
    <name evidence="2" type="ORF">AVDCRST_MAG41-247</name>
</gene>
<proteinExistence type="predicted"/>
<sequence>MIDPTGTGSVRFAIVGTGFAGTCTLWHLVQRLVNPLRPAPPSPVNVTIVTIEQARENGPGFAYAADNVEVAHRCNNQASTMAIHDDDFVDWMAASKPWLVRDHPELVLETHPGIDLDTWQPDGEEFYPRALFGLYLRQRFQETVERARRHGLTVEQYVRHEVVDGHSANGFFSLTVRSLDNASELRLDRLDRVVLSTGHWQPRAAGGLTGHPGYILSPYPPARMRAAVAERARCRRDHGERPRVFVRGMGPSGVDAIMSLCDEGDFTYTDDGHVASYRPAAPGAGHPPHVVAGSRSGFFPPVRGPLADYEMRYLTAERLAAMRREHHGYLRIEPILELLDADLRYATGGALGWPDVVAPPYGSAREKLEHDLGASDRNVVHTIVLKARRLRFYRHLTPSDKIHYDRTLDTHFIRTAVPLPVANGEKLRALLDVGVLSTVRLGYGAAEAVEAEDDGFRVTYRTGAGEAERLHVDCVVRAGAQDFAMHRHPSPLFRNLLRRGEILAHEEGGQATGGLGLAPGGGLRVLRQEGGLRVRSSHLASFGSPVRFWQNEHNFAAAFVEAAELIADDWLEAAVAAGTRSTAAGTDAVAEDLVGAETRR</sequence>
<dbReference type="PANTHER" id="PTHR40254">
    <property type="entry name" value="BLR0577 PROTEIN"/>
    <property type="match status" value="1"/>
</dbReference>
<name>A0A6J4H781_9ACTN</name>
<dbReference type="AlphaFoldDB" id="A0A6J4H781"/>
<protein>
    <recommendedName>
        <fullName evidence="1">FAD-dependent urate hydroxylase HpyO/Asp monooxygenase CreE-like FAD/NAD(P)-binding domain-containing protein</fullName>
    </recommendedName>
</protein>
<accession>A0A6J4H781</accession>
<dbReference type="EMBL" id="CADCTP010000021">
    <property type="protein sequence ID" value="CAA9216025.1"/>
    <property type="molecule type" value="Genomic_DNA"/>
</dbReference>
<dbReference type="InterPro" id="IPR038732">
    <property type="entry name" value="HpyO/CreE_NAD-binding"/>
</dbReference>
<dbReference type="SUPFAM" id="SSF51905">
    <property type="entry name" value="FAD/NAD(P)-binding domain"/>
    <property type="match status" value="1"/>
</dbReference>
<evidence type="ECO:0000313" key="2">
    <source>
        <dbReference type="EMBL" id="CAA9216025.1"/>
    </source>
</evidence>
<dbReference type="InterPro" id="IPR052189">
    <property type="entry name" value="L-asp_N-monooxygenase_NS-form"/>
</dbReference>
<dbReference type="PANTHER" id="PTHR40254:SF1">
    <property type="entry name" value="BLR0577 PROTEIN"/>
    <property type="match status" value="1"/>
</dbReference>